<reference evidence="1 2" key="1">
    <citation type="submission" date="2019-12" db="EMBL/GenBank/DDBJ databases">
        <title>Sequence classification of anaerobic respiratory reductive dehalogenases: First we see many, then we see few.</title>
        <authorList>
            <person name="Molenda O."/>
            <person name="Puentes Jacome L.A."/>
            <person name="Cao X."/>
            <person name="Nesbo C.L."/>
            <person name="Tang S."/>
            <person name="Morson N."/>
            <person name="Patron J."/>
            <person name="Lomheim L."/>
            <person name="Wishart D.S."/>
            <person name="Edwards E.A."/>
        </authorList>
    </citation>
    <scope>NUCLEOTIDE SEQUENCE [LARGE SCALE GENOMIC DNA]</scope>
    <source>
        <strain evidence="1 2">12DCA</strain>
    </source>
</reference>
<sequence>MMLIYGVLAVGLIILWLWAGQYEWELPDALSEWIEAFRTNNTRQVKTITNNAVLAIEAREFDHEDIEKEIYMVRKTRNRQEGIIVRIDLSQENANLPKDEQERTKARLERRFPGLTVQYTQKG</sequence>
<evidence type="ECO:0000313" key="2">
    <source>
        <dbReference type="Proteomes" id="UP000430508"/>
    </source>
</evidence>
<name>A0A857DL75_9FIRM</name>
<dbReference type="EMBL" id="CP046996">
    <property type="protein sequence ID" value="QHA01717.1"/>
    <property type="molecule type" value="Genomic_DNA"/>
</dbReference>
<evidence type="ECO:0000313" key="1">
    <source>
        <dbReference type="EMBL" id="QHA01717.1"/>
    </source>
</evidence>
<proteinExistence type="predicted"/>
<accession>A0A857DL75</accession>
<dbReference type="RefSeq" id="WP_158208671.1">
    <property type="nucleotide sequence ID" value="NZ_CP046996.1"/>
</dbReference>
<gene>
    <name evidence="1" type="ORF">GQ588_14245</name>
</gene>
<organism evidence="1 2">
    <name type="scientific">Dehalobacter restrictus</name>
    <dbReference type="NCBI Taxonomy" id="55583"/>
    <lineage>
        <taxon>Bacteria</taxon>
        <taxon>Bacillati</taxon>
        <taxon>Bacillota</taxon>
        <taxon>Clostridia</taxon>
        <taxon>Eubacteriales</taxon>
        <taxon>Desulfitobacteriaceae</taxon>
        <taxon>Dehalobacter</taxon>
    </lineage>
</organism>
<protein>
    <submittedName>
        <fullName evidence="1">Uncharacterized protein</fullName>
    </submittedName>
</protein>
<dbReference type="AlphaFoldDB" id="A0A857DL75"/>
<dbReference type="Proteomes" id="UP000430508">
    <property type="component" value="Chromosome"/>
</dbReference>